<dbReference type="GO" id="GO:0004175">
    <property type="term" value="F:endopeptidase activity"/>
    <property type="evidence" value="ECO:0007669"/>
    <property type="project" value="UniProtKB-ARBA"/>
</dbReference>
<dbReference type="RefSeq" id="WP_205489747.1">
    <property type="nucleotide sequence ID" value="NZ_JAFHKI010000039.1"/>
</dbReference>
<name>A0A9X0YBX3_9PSED</name>
<dbReference type="Proteomes" id="UP001154860">
    <property type="component" value="Unassembled WGS sequence"/>
</dbReference>
<keyword evidence="3" id="KW-0482">Metalloprotease</keyword>
<dbReference type="AlphaFoldDB" id="A0A9X0YBX3"/>
<sequence>MDTYNWRRRLLMACLAIGLFIAIQIPVMLIVGKGNLTKPMVLIDAGVCVVVLLILAVFERRHSGGVRAVIGSDLNRTFKLCAPWILGVYLVCTSLDIGLGYGYESYRMTSRDSHPAAQRALIFAMVVMIISIIEELQYRHFLIRLFPLDHRIWRWVAILATTALYTALHMPFSSWIGCLMIGSLSIILGYARVRSAGLLVPVLLHIFTVVVNFSRGLVVTLWF</sequence>
<keyword evidence="1" id="KW-1133">Transmembrane helix</keyword>
<dbReference type="EMBL" id="JAFHKJ010000059">
    <property type="protein sequence ID" value="MBN2977099.1"/>
    <property type="molecule type" value="Genomic_DNA"/>
</dbReference>
<evidence type="ECO:0000256" key="1">
    <source>
        <dbReference type="SAM" id="Phobius"/>
    </source>
</evidence>
<feature type="transmembrane region" description="Helical" evidence="1">
    <location>
        <begin position="80"/>
        <end position="103"/>
    </location>
</feature>
<feature type="transmembrane region" description="Helical" evidence="1">
    <location>
        <begin position="115"/>
        <end position="132"/>
    </location>
</feature>
<reference evidence="3 4" key="1">
    <citation type="journal article" date="2021" name="Int. J. Syst. Evol. Microbiol.">
        <title>Pseudomonas lactucae sp. nov., a pathogen causing bacterial rot of lettuce in Japan.</title>
        <authorList>
            <person name="Sawada H."/>
            <person name="Fujikawa T."/>
            <person name="Satou M."/>
        </authorList>
    </citation>
    <scope>NUCLEOTIDE SEQUENCE [LARGE SCALE GENOMIC DNA]</scope>
    <source>
        <strain evidence="3 4">MAFF 301381</strain>
    </source>
</reference>
<feature type="transmembrane region" description="Helical" evidence="1">
    <location>
        <begin position="198"/>
        <end position="222"/>
    </location>
</feature>
<keyword evidence="4" id="KW-1185">Reference proteome</keyword>
<feature type="domain" description="CAAX prenyl protease 2/Lysostaphin resistance protein A-like" evidence="2">
    <location>
        <begin position="120"/>
        <end position="208"/>
    </location>
</feature>
<keyword evidence="3" id="KW-0645">Protease</keyword>
<evidence type="ECO:0000259" key="2">
    <source>
        <dbReference type="Pfam" id="PF02517"/>
    </source>
</evidence>
<comment type="caution">
    <text evidence="3">The sequence shown here is derived from an EMBL/GenBank/DDBJ whole genome shotgun (WGS) entry which is preliminary data.</text>
</comment>
<feature type="transmembrane region" description="Helical" evidence="1">
    <location>
        <begin position="40"/>
        <end position="59"/>
    </location>
</feature>
<feature type="transmembrane region" description="Helical" evidence="1">
    <location>
        <begin position="12"/>
        <end position="34"/>
    </location>
</feature>
<proteinExistence type="predicted"/>
<reference evidence="3 4" key="2">
    <citation type="journal article" date="2023" name="Plant Pathol.">
        <title>Dismantling and reorganizing Pseudomonas marginalis sensu#lato.</title>
        <authorList>
            <person name="Sawada H."/>
            <person name="Fujikawa T."/>
            <person name="Satou M."/>
        </authorList>
    </citation>
    <scope>NUCLEOTIDE SEQUENCE [LARGE SCALE GENOMIC DNA]</scope>
    <source>
        <strain evidence="3 4">MAFF 301381</strain>
    </source>
</reference>
<gene>
    <name evidence="3" type="ORF">JWR99_14520</name>
</gene>
<feature type="transmembrane region" description="Helical" evidence="1">
    <location>
        <begin position="152"/>
        <end position="168"/>
    </location>
</feature>
<keyword evidence="3" id="KW-0378">Hydrolase</keyword>
<accession>A0A9X0YBX3</accession>
<dbReference type="Pfam" id="PF02517">
    <property type="entry name" value="Rce1-like"/>
    <property type="match status" value="1"/>
</dbReference>
<dbReference type="GO" id="GO:0080120">
    <property type="term" value="P:CAAX-box protein maturation"/>
    <property type="evidence" value="ECO:0007669"/>
    <property type="project" value="UniProtKB-ARBA"/>
</dbReference>
<evidence type="ECO:0000313" key="3">
    <source>
        <dbReference type="EMBL" id="MBN2977099.1"/>
    </source>
</evidence>
<dbReference type="GO" id="GO:0008237">
    <property type="term" value="F:metallopeptidase activity"/>
    <property type="evidence" value="ECO:0007669"/>
    <property type="project" value="UniProtKB-KW"/>
</dbReference>
<evidence type="ECO:0000313" key="4">
    <source>
        <dbReference type="Proteomes" id="UP001154860"/>
    </source>
</evidence>
<dbReference type="InterPro" id="IPR003675">
    <property type="entry name" value="Rce1/LyrA-like_dom"/>
</dbReference>
<protein>
    <submittedName>
        <fullName evidence="3">CPBP family intramembrane metalloprotease</fullName>
    </submittedName>
</protein>
<keyword evidence="1" id="KW-0812">Transmembrane</keyword>
<keyword evidence="1" id="KW-0472">Membrane</keyword>
<organism evidence="3 4">
    <name type="scientific">Pseudomonas lactucae</name>
    <dbReference type="NCBI Taxonomy" id="2813360"/>
    <lineage>
        <taxon>Bacteria</taxon>
        <taxon>Pseudomonadati</taxon>
        <taxon>Pseudomonadota</taxon>
        <taxon>Gammaproteobacteria</taxon>
        <taxon>Pseudomonadales</taxon>
        <taxon>Pseudomonadaceae</taxon>
        <taxon>Pseudomonas</taxon>
    </lineage>
</organism>